<dbReference type="RefSeq" id="WP_091845160.1">
    <property type="nucleotide sequence ID" value="NZ_FOCM01000003.1"/>
</dbReference>
<evidence type="ECO:0000313" key="2">
    <source>
        <dbReference type="EMBL" id="SEN33069.1"/>
    </source>
</evidence>
<reference evidence="3" key="1">
    <citation type="submission" date="2016-10" db="EMBL/GenBank/DDBJ databases">
        <authorList>
            <person name="Varghese N."/>
            <person name="Submissions S."/>
        </authorList>
    </citation>
    <scope>NUCLEOTIDE SEQUENCE [LARGE SCALE GENOMIC DNA]</scope>
    <source>
        <strain evidence="3">DSM 26893</strain>
    </source>
</reference>
<protein>
    <recommendedName>
        <fullName evidence="4">UrcA family protein</fullName>
    </recommendedName>
</protein>
<keyword evidence="1" id="KW-0732">Signal</keyword>
<sequence length="84" mass="8862">MKRILTVIAASATLAGATAPAAMAQDAEVTMLTGKVFRALRTCDIDGNMVDELTMAQVAGITIASDSDDESEKCQRIRAIAMDE</sequence>
<proteinExistence type="predicted"/>
<dbReference type="AlphaFoldDB" id="A0A1H8FMZ5"/>
<feature type="signal peptide" evidence="1">
    <location>
        <begin position="1"/>
        <end position="24"/>
    </location>
</feature>
<evidence type="ECO:0000256" key="1">
    <source>
        <dbReference type="SAM" id="SignalP"/>
    </source>
</evidence>
<dbReference type="OrthoDB" id="7874999at2"/>
<gene>
    <name evidence="2" type="ORF">SAMN04488011_103400</name>
</gene>
<feature type="chain" id="PRO_5011737777" description="UrcA family protein" evidence="1">
    <location>
        <begin position="25"/>
        <end position="84"/>
    </location>
</feature>
<name>A0A1H8FMZ5_9RHOB</name>
<evidence type="ECO:0008006" key="4">
    <source>
        <dbReference type="Google" id="ProtNLM"/>
    </source>
</evidence>
<keyword evidence="3" id="KW-1185">Reference proteome</keyword>
<dbReference type="EMBL" id="FOCM01000003">
    <property type="protein sequence ID" value="SEN33069.1"/>
    <property type="molecule type" value="Genomic_DNA"/>
</dbReference>
<evidence type="ECO:0000313" key="3">
    <source>
        <dbReference type="Proteomes" id="UP000199372"/>
    </source>
</evidence>
<organism evidence="2 3">
    <name type="scientific">Palleronia pelagia</name>
    <dbReference type="NCBI Taxonomy" id="387096"/>
    <lineage>
        <taxon>Bacteria</taxon>
        <taxon>Pseudomonadati</taxon>
        <taxon>Pseudomonadota</taxon>
        <taxon>Alphaproteobacteria</taxon>
        <taxon>Rhodobacterales</taxon>
        <taxon>Roseobacteraceae</taxon>
        <taxon>Palleronia</taxon>
    </lineage>
</organism>
<accession>A0A1H8FMZ5</accession>
<dbReference type="Proteomes" id="UP000199372">
    <property type="component" value="Unassembled WGS sequence"/>
</dbReference>